<proteinExistence type="predicted"/>
<accession>A0A4P9WQA7</accession>
<evidence type="ECO:0000313" key="2">
    <source>
        <dbReference type="Proteomes" id="UP000269721"/>
    </source>
</evidence>
<dbReference type="EMBL" id="KZ994397">
    <property type="protein sequence ID" value="RKO93046.1"/>
    <property type="molecule type" value="Genomic_DNA"/>
</dbReference>
<reference evidence="2" key="1">
    <citation type="journal article" date="2018" name="Nat. Microbiol.">
        <title>Leveraging single-cell genomics to expand the fungal tree of life.</title>
        <authorList>
            <person name="Ahrendt S.R."/>
            <person name="Quandt C.A."/>
            <person name="Ciobanu D."/>
            <person name="Clum A."/>
            <person name="Salamov A."/>
            <person name="Andreopoulos B."/>
            <person name="Cheng J.F."/>
            <person name="Woyke T."/>
            <person name="Pelin A."/>
            <person name="Henrissat B."/>
            <person name="Reynolds N.K."/>
            <person name="Benny G.L."/>
            <person name="Smith M.E."/>
            <person name="James T.Y."/>
            <person name="Grigoriev I.V."/>
        </authorList>
    </citation>
    <scope>NUCLEOTIDE SEQUENCE [LARGE SCALE GENOMIC DNA]</scope>
</reference>
<evidence type="ECO:0008006" key="3">
    <source>
        <dbReference type="Google" id="ProtNLM"/>
    </source>
</evidence>
<protein>
    <recommendedName>
        <fullName evidence="3">FAR1 domain-containing protein</fullName>
    </recommendedName>
</protein>
<dbReference type="OrthoDB" id="5573160at2759"/>
<dbReference type="AlphaFoldDB" id="A0A4P9WQA7"/>
<name>A0A4P9WQA7_9FUNG</name>
<organism evidence="1 2">
    <name type="scientific">Blyttiomyces helicus</name>
    <dbReference type="NCBI Taxonomy" id="388810"/>
    <lineage>
        <taxon>Eukaryota</taxon>
        <taxon>Fungi</taxon>
        <taxon>Fungi incertae sedis</taxon>
        <taxon>Chytridiomycota</taxon>
        <taxon>Chytridiomycota incertae sedis</taxon>
        <taxon>Chytridiomycetes</taxon>
        <taxon>Chytridiomycetes incertae sedis</taxon>
        <taxon>Blyttiomyces</taxon>
    </lineage>
</organism>
<keyword evidence="2" id="KW-1185">Reference proteome</keyword>
<evidence type="ECO:0000313" key="1">
    <source>
        <dbReference type="EMBL" id="RKO93046.1"/>
    </source>
</evidence>
<sequence length="230" mass="26406">MYSGELQHYYYASPSSISEQLPHDCVRPRSLPCMPQTIEDDPPNDQPVSHLETPAALSPMTLHHAPPSNVIYDYDTFESFFKTICVDEKEDAIEYLKEEAEQHGFSVIVRTSKPDYVVLICSRGRRLKALKGERKRSRRFKSAITGCKWRVVLFRSENLLCKFRANTEMAHNHPMPCHGQTGGSPDRFPFLHHNALPHIVVFCSRRLLPACTNVNIRPKKLDNSWSHFLS</sequence>
<gene>
    <name evidence="1" type="ORF">BDK51DRAFT_31781</name>
</gene>
<dbReference type="Proteomes" id="UP000269721">
    <property type="component" value="Unassembled WGS sequence"/>
</dbReference>